<dbReference type="Pfam" id="PF14714">
    <property type="entry name" value="KH_dom-like"/>
    <property type="match status" value="1"/>
</dbReference>
<evidence type="ECO:0000259" key="10">
    <source>
        <dbReference type="Pfam" id="PF14714"/>
    </source>
</evidence>
<dbReference type="InterPro" id="IPR027417">
    <property type="entry name" value="P-loop_NTPase"/>
</dbReference>
<feature type="domain" description="G" evidence="9">
    <location>
        <begin position="255"/>
        <end position="375"/>
    </location>
</feature>
<evidence type="ECO:0000256" key="5">
    <source>
        <dbReference type="ARBA" id="ARBA00022741"/>
    </source>
</evidence>
<evidence type="ECO:0000256" key="6">
    <source>
        <dbReference type="ARBA" id="ARBA00023134"/>
    </source>
</evidence>
<dbReference type="Pfam" id="PF01926">
    <property type="entry name" value="MMR_HSR1"/>
    <property type="match status" value="2"/>
</dbReference>
<evidence type="ECO:0000259" key="9">
    <source>
        <dbReference type="Pfam" id="PF01926"/>
    </source>
</evidence>
<accession>A0ABQ6MIP7</accession>
<feature type="compositionally biased region" description="Basic residues" evidence="8">
    <location>
        <begin position="561"/>
        <end position="570"/>
    </location>
</feature>
<feature type="region of interest" description="Disordered" evidence="8">
    <location>
        <begin position="32"/>
        <end position="55"/>
    </location>
</feature>
<dbReference type="PANTHER" id="PTHR43834:SF6">
    <property type="entry name" value="GTPASE DER"/>
    <property type="match status" value="1"/>
</dbReference>
<dbReference type="InterPro" id="IPR006073">
    <property type="entry name" value="GTP-bd"/>
</dbReference>
<evidence type="ECO:0000256" key="8">
    <source>
        <dbReference type="SAM" id="MobiDB-lite"/>
    </source>
</evidence>
<evidence type="ECO:0000313" key="12">
    <source>
        <dbReference type="Proteomes" id="UP001165060"/>
    </source>
</evidence>
<gene>
    <name evidence="11" type="ORF">TeGR_g6104</name>
</gene>
<keyword evidence="3" id="KW-0690">Ribosome biogenesis</keyword>
<organism evidence="11 12">
    <name type="scientific">Tetraparma gracilis</name>
    <dbReference type="NCBI Taxonomy" id="2962635"/>
    <lineage>
        <taxon>Eukaryota</taxon>
        <taxon>Sar</taxon>
        <taxon>Stramenopiles</taxon>
        <taxon>Ochrophyta</taxon>
        <taxon>Bolidophyceae</taxon>
        <taxon>Parmales</taxon>
        <taxon>Triparmaceae</taxon>
        <taxon>Tetraparma</taxon>
    </lineage>
</organism>
<dbReference type="SUPFAM" id="SSF52540">
    <property type="entry name" value="P-loop containing nucleoside triphosphate hydrolases"/>
    <property type="match status" value="2"/>
</dbReference>
<dbReference type="InterPro" id="IPR016484">
    <property type="entry name" value="GTPase_Der"/>
</dbReference>
<evidence type="ECO:0000256" key="7">
    <source>
        <dbReference type="ARBA" id="ARBA00032345"/>
    </source>
</evidence>
<dbReference type="PANTHER" id="PTHR43834">
    <property type="entry name" value="GTPASE DER"/>
    <property type="match status" value="1"/>
</dbReference>
<dbReference type="Gene3D" id="3.40.50.300">
    <property type="entry name" value="P-loop containing nucleotide triphosphate hydrolases"/>
    <property type="match status" value="2"/>
</dbReference>
<feature type="domain" description="GTPase Der C-terminal KH-domain-like" evidence="10">
    <location>
        <begin position="437"/>
        <end position="518"/>
    </location>
</feature>
<dbReference type="Gene3D" id="3.30.300.20">
    <property type="match status" value="1"/>
</dbReference>
<feature type="domain" description="G" evidence="9">
    <location>
        <begin position="4"/>
        <end position="183"/>
    </location>
</feature>
<comment type="caution">
    <text evidence="11">The sequence shown here is derived from an EMBL/GenBank/DDBJ whole genome shotgun (WGS) entry which is preliminary data.</text>
</comment>
<evidence type="ECO:0000256" key="4">
    <source>
        <dbReference type="ARBA" id="ARBA00022737"/>
    </source>
</evidence>
<protein>
    <recommendedName>
        <fullName evidence="2">GTPase Der</fullName>
    </recommendedName>
    <alternativeName>
        <fullName evidence="7">GTP-binding protein EngA</fullName>
    </alternativeName>
</protein>
<evidence type="ECO:0000313" key="11">
    <source>
        <dbReference type="EMBL" id="GMI26625.1"/>
    </source>
</evidence>
<dbReference type="HAMAP" id="MF_00195">
    <property type="entry name" value="GTPase_Der"/>
    <property type="match status" value="1"/>
</dbReference>
<evidence type="ECO:0000256" key="3">
    <source>
        <dbReference type="ARBA" id="ARBA00022517"/>
    </source>
</evidence>
<keyword evidence="12" id="KW-1185">Reference proteome</keyword>
<evidence type="ECO:0000256" key="1">
    <source>
        <dbReference type="ARBA" id="ARBA00008279"/>
    </source>
</evidence>
<dbReference type="Proteomes" id="UP001165060">
    <property type="component" value="Unassembled WGS sequence"/>
</dbReference>
<sequence length="570" mass="62023">MLSVSLLGPPNAGKSTLYNRFLQHSPLRPLSLRSETRSVRKKSGPVGSAIVSGVAGTTRDRRQAAGSLGGVGFRLFDTAGVDDDVMAAAGEGEGERKVPGVRRRRRVKEEDIGRENMTKEGVVLRGMARQTLRAAREADVVLLMFDAREVLKGGSVAEIREAARWLRKSLGEGDRRVVLVANKLEGDRFGAAGEEALKEFEKVGRLGFGEPLLISATHGEGLGDLANVLREAAEERGLAAELKAPDAEAPKRINIAFLGRQNVGKSTLLNAIIEEDRCITGSVAGLTRDAIAVDFDYGGVPFSLVDTAGIRKEASRDTRDDIENDSVNDTVRALKIAHVCVLVLDANGGHMTKTELGIANSVIQEGRALVVVANKADVLEAEGVSPSKYAEDVKKQLDVFLPNVGDVIVVPTASIDGSGVGNVLPVVQKVYERWNTRISTGALNNWFKRVLVDHPPPFVKNRPTKLKFITQAKSRPPTFMISGNVDDKSVAESYVKYLRNNMRSSFGMEGMAVRINFKNTASANPYENKAVLRPSRLKQVTKRGKTSKRKQWLQDMWAGKGKPKSKKHED</sequence>
<keyword evidence="4" id="KW-0677">Repeat</keyword>
<name>A0ABQ6MIP7_9STRA</name>
<feature type="region of interest" description="Disordered" evidence="8">
    <location>
        <begin position="538"/>
        <end position="570"/>
    </location>
</feature>
<dbReference type="NCBIfam" id="TIGR03594">
    <property type="entry name" value="GTPase_EngA"/>
    <property type="match status" value="1"/>
</dbReference>
<keyword evidence="6" id="KW-0342">GTP-binding</keyword>
<dbReference type="EMBL" id="BRYB01000264">
    <property type="protein sequence ID" value="GMI26625.1"/>
    <property type="molecule type" value="Genomic_DNA"/>
</dbReference>
<keyword evidence="5" id="KW-0547">Nucleotide-binding</keyword>
<dbReference type="InterPro" id="IPR005225">
    <property type="entry name" value="Small_GTP-bd"/>
</dbReference>
<reference evidence="11 12" key="1">
    <citation type="journal article" date="2023" name="Commun. Biol.">
        <title>Genome analysis of Parmales, the sister group of diatoms, reveals the evolutionary specialization of diatoms from phago-mixotrophs to photoautotrophs.</title>
        <authorList>
            <person name="Ban H."/>
            <person name="Sato S."/>
            <person name="Yoshikawa S."/>
            <person name="Yamada K."/>
            <person name="Nakamura Y."/>
            <person name="Ichinomiya M."/>
            <person name="Sato N."/>
            <person name="Blanc-Mathieu R."/>
            <person name="Endo H."/>
            <person name="Kuwata A."/>
            <person name="Ogata H."/>
        </authorList>
    </citation>
    <scope>NUCLEOTIDE SEQUENCE [LARGE SCALE GENOMIC DNA]</scope>
</reference>
<comment type="similarity">
    <text evidence="1">Belongs to the TRAFAC class TrmE-Era-EngA-EngB-Septin-like GTPase superfamily. EngA (Der) GTPase family.</text>
</comment>
<dbReference type="InterPro" id="IPR015946">
    <property type="entry name" value="KH_dom-like_a/b"/>
</dbReference>
<dbReference type="NCBIfam" id="TIGR00231">
    <property type="entry name" value="small_GTP"/>
    <property type="match status" value="1"/>
</dbReference>
<evidence type="ECO:0000256" key="2">
    <source>
        <dbReference type="ARBA" id="ARBA00020953"/>
    </source>
</evidence>
<dbReference type="InterPro" id="IPR032859">
    <property type="entry name" value="KH_dom-like"/>
</dbReference>
<proteinExistence type="inferred from homology"/>
<feature type="compositionally biased region" description="Basic residues" evidence="8">
    <location>
        <begin position="538"/>
        <end position="551"/>
    </location>
</feature>